<feature type="transmembrane region" description="Helical" evidence="1">
    <location>
        <begin position="482"/>
        <end position="509"/>
    </location>
</feature>
<feature type="transmembrane region" description="Helical" evidence="1">
    <location>
        <begin position="256"/>
        <end position="278"/>
    </location>
</feature>
<proteinExistence type="predicted"/>
<feature type="transmembrane region" description="Helical" evidence="1">
    <location>
        <begin position="418"/>
        <end position="440"/>
    </location>
</feature>
<protein>
    <submittedName>
        <fullName evidence="2">Uncharacterized protein</fullName>
    </submittedName>
</protein>
<feature type="transmembrane region" description="Helical" evidence="1">
    <location>
        <begin position="521"/>
        <end position="545"/>
    </location>
</feature>
<name>A0AAE1EDN4_9GAST</name>
<keyword evidence="1" id="KW-0812">Transmembrane</keyword>
<feature type="transmembrane region" description="Helical" evidence="1">
    <location>
        <begin position="290"/>
        <end position="312"/>
    </location>
</feature>
<organism evidence="2 3">
    <name type="scientific">Elysia crispata</name>
    <name type="common">lettuce slug</name>
    <dbReference type="NCBI Taxonomy" id="231223"/>
    <lineage>
        <taxon>Eukaryota</taxon>
        <taxon>Metazoa</taxon>
        <taxon>Spiralia</taxon>
        <taxon>Lophotrochozoa</taxon>
        <taxon>Mollusca</taxon>
        <taxon>Gastropoda</taxon>
        <taxon>Heterobranchia</taxon>
        <taxon>Euthyneura</taxon>
        <taxon>Panpulmonata</taxon>
        <taxon>Sacoglossa</taxon>
        <taxon>Placobranchoidea</taxon>
        <taxon>Plakobranchidae</taxon>
        <taxon>Elysia</taxon>
    </lineage>
</organism>
<gene>
    <name evidence="2" type="ORF">RRG08_023385</name>
</gene>
<keyword evidence="1" id="KW-1133">Transmembrane helix</keyword>
<evidence type="ECO:0000313" key="3">
    <source>
        <dbReference type="Proteomes" id="UP001283361"/>
    </source>
</evidence>
<sequence length="563" mass="62951">MWVYRAIGPNEEVSEDWMRAAWLFHMMGVGDNRVSVRVDDASVMPNIEEAFLRALHIITSGYLFCSFLFFLSTFYPYSTFLVFCLWLCVSTFYPYSTFLVFCLWLCVSTLLPLLHLSRLLSLALCLYPSTLTPPFSSSVSGFVSLPSSLTPPFSSSVSGFVSLPFYPYSTFLVFCLWLCVSTLLPLLHLSRLLSLALCLYLLPLLHLSRLLSLALCLYPSTLTPPFSSSVSGFVSLPSTLTPPFSSSVSGFVSLPFYPYSTFLVFCLWLCVSTLTPPFSSSVSGFVSLPFYPYSTFLVFCLWLCVSTLLPLLHLSRLLSLALCLYPSTLTPPFSSSVSGFVSLPFYPYSTFLVFCLWLCVSTFYPYSTFLVFCLWLCLSTLLPLLHLSRLLSLALCLYPSTLTPPFSSSVSGFVSLPFYPYSTFLVFCLWLCVSSLLALLHLSRLLSLALCLYLLPLLHLSRLLSLALCLYLLPLLHLSRLLSLALCLYLLPLLHLSRLLSLALCLYLLPFLHLSRLLSLALCLYLLPLLHLSRLLSLALCLYPSSLTPPFSSSVSGFVSLPF</sequence>
<feature type="transmembrane region" description="Helical" evidence="1">
    <location>
        <begin position="373"/>
        <end position="398"/>
    </location>
</feature>
<feature type="transmembrane region" description="Helical" evidence="1">
    <location>
        <begin position="80"/>
        <end position="107"/>
    </location>
</feature>
<dbReference type="EMBL" id="JAWDGP010000113">
    <property type="protein sequence ID" value="KAK3803671.1"/>
    <property type="molecule type" value="Genomic_DNA"/>
</dbReference>
<dbReference type="AlphaFoldDB" id="A0AAE1EDN4"/>
<accession>A0AAE1EDN4</accession>
<keyword evidence="3" id="KW-1185">Reference proteome</keyword>
<feature type="transmembrane region" description="Helical" evidence="1">
    <location>
        <begin position="119"/>
        <end position="145"/>
    </location>
</feature>
<reference evidence="2" key="1">
    <citation type="journal article" date="2023" name="G3 (Bethesda)">
        <title>A reference genome for the long-term kleptoplast-retaining sea slug Elysia crispata morphotype clarki.</title>
        <authorList>
            <person name="Eastman K.E."/>
            <person name="Pendleton A.L."/>
            <person name="Shaikh M.A."/>
            <person name="Suttiyut T."/>
            <person name="Ogas R."/>
            <person name="Tomko P."/>
            <person name="Gavelis G."/>
            <person name="Widhalm J.R."/>
            <person name="Wisecaver J.H."/>
        </authorList>
    </citation>
    <scope>NUCLEOTIDE SEQUENCE</scope>
    <source>
        <strain evidence="2">ECLA1</strain>
    </source>
</reference>
<keyword evidence="1" id="KW-0472">Membrane</keyword>
<feature type="transmembrane region" description="Helical" evidence="1">
    <location>
        <begin position="199"/>
        <end position="220"/>
    </location>
</feature>
<feature type="transmembrane region" description="Helical" evidence="1">
    <location>
        <begin position="165"/>
        <end position="187"/>
    </location>
</feature>
<feature type="transmembrane region" description="Helical" evidence="1">
    <location>
        <begin position="452"/>
        <end position="476"/>
    </location>
</feature>
<feature type="transmembrane region" description="Helical" evidence="1">
    <location>
        <begin position="345"/>
        <end position="366"/>
    </location>
</feature>
<evidence type="ECO:0000256" key="1">
    <source>
        <dbReference type="SAM" id="Phobius"/>
    </source>
</evidence>
<evidence type="ECO:0000313" key="2">
    <source>
        <dbReference type="EMBL" id="KAK3803671.1"/>
    </source>
</evidence>
<comment type="caution">
    <text evidence="2">The sequence shown here is derived from an EMBL/GenBank/DDBJ whole genome shotgun (WGS) entry which is preliminary data.</text>
</comment>
<dbReference type="Proteomes" id="UP001283361">
    <property type="component" value="Unassembled WGS sequence"/>
</dbReference>